<keyword evidence="4" id="KW-0547">Nucleotide-binding</keyword>
<evidence type="ECO:0000256" key="4">
    <source>
        <dbReference type="ARBA" id="ARBA00022741"/>
    </source>
</evidence>
<dbReference type="GO" id="GO:0005524">
    <property type="term" value="F:ATP binding"/>
    <property type="evidence" value="ECO:0007669"/>
    <property type="project" value="UniProtKB-KW"/>
</dbReference>
<organism evidence="13 14">
    <name type="scientific">Ceratitis capitata</name>
    <name type="common">Mediterranean fruit fly</name>
    <name type="synonym">Tephritis capitata</name>
    <dbReference type="NCBI Taxonomy" id="7213"/>
    <lineage>
        <taxon>Eukaryota</taxon>
        <taxon>Metazoa</taxon>
        <taxon>Ecdysozoa</taxon>
        <taxon>Arthropoda</taxon>
        <taxon>Hexapoda</taxon>
        <taxon>Insecta</taxon>
        <taxon>Pterygota</taxon>
        <taxon>Neoptera</taxon>
        <taxon>Endopterygota</taxon>
        <taxon>Diptera</taxon>
        <taxon>Brachycera</taxon>
        <taxon>Muscomorpha</taxon>
        <taxon>Tephritoidea</taxon>
        <taxon>Tephritidae</taxon>
        <taxon>Ceratitis</taxon>
        <taxon>Ceratitis</taxon>
    </lineage>
</organism>
<dbReference type="SMART" id="SM00285">
    <property type="entry name" value="PBD"/>
    <property type="match status" value="1"/>
</dbReference>
<dbReference type="Pfam" id="PF00786">
    <property type="entry name" value="PBD"/>
    <property type="match status" value="1"/>
</dbReference>
<dbReference type="SUPFAM" id="SSF50044">
    <property type="entry name" value="SH3-domain"/>
    <property type="match status" value="1"/>
</dbReference>
<reference evidence="13" key="1">
    <citation type="submission" date="2020-11" db="EMBL/GenBank/DDBJ databases">
        <authorList>
            <person name="Whitehead M."/>
        </authorList>
    </citation>
    <scope>NUCLEOTIDE SEQUENCE</scope>
    <source>
        <strain evidence="13">EGII</strain>
    </source>
</reference>
<keyword evidence="14" id="KW-1185">Reference proteome</keyword>
<evidence type="ECO:0000256" key="5">
    <source>
        <dbReference type="ARBA" id="ARBA00022777"/>
    </source>
</evidence>
<comment type="caution">
    <text evidence="13">The sequence shown here is derived from an EMBL/GenBank/DDBJ whole genome shotgun (WGS) entry which is preliminary data.</text>
</comment>
<dbReference type="InterPro" id="IPR036028">
    <property type="entry name" value="SH3-like_dom_sf"/>
</dbReference>
<dbReference type="PROSITE" id="PS50108">
    <property type="entry name" value="CRIB"/>
    <property type="match status" value="1"/>
</dbReference>
<accession>A0A811VM42</accession>
<feature type="region of interest" description="Disordered" evidence="9">
    <location>
        <begin position="372"/>
        <end position="431"/>
    </location>
</feature>
<dbReference type="FunFam" id="1.10.510.10:FF:001118">
    <property type="entry name" value="Tyrosine-protein kinase PR2"/>
    <property type="match status" value="1"/>
</dbReference>
<dbReference type="InterPro" id="IPR000719">
    <property type="entry name" value="Prot_kinase_dom"/>
</dbReference>
<evidence type="ECO:0000313" key="14">
    <source>
        <dbReference type="Proteomes" id="UP000606786"/>
    </source>
</evidence>
<dbReference type="Proteomes" id="UP000606786">
    <property type="component" value="Unassembled WGS sequence"/>
</dbReference>
<evidence type="ECO:0000256" key="6">
    <source>
        <dbReference type="ARBA" id="ARBA00022840"/>
    </source>
</evidence>
<feature type="compositionally biased region" description="Polar residues" evidence="9">
    <location>
        <begin position="927"/>
        <end position="937"/>
    </location>
</feature>
<dbReference type="EMBL" id="CAJHJT010000056">
    <property type="protein sequence ID" value="CAD7015183.1"/>
    <property type="molecule type" value="Genomic_DNA"/>
</dbReference>
<feature type="domain" description="Protein kinase" evidence="11">
    <location>
        <begin position="1"/>
        <end position="229"/>
    </location>
</feature>
<dbReference type="CDD" id="cd00132">
    <property type="entry name" value="CRIB"/>
    <property type="match status" value="1"/>
</dbReference>
<keyword evidence="3" id="KW-0808">Transferase</keyword>
<evidence type="ECO:0000313" key="13">
    <source>
        <dbReference type="EMBL" id="CAD7015183.1"/>
    </source>
</evidence>
<dbReference type="SUPFAM" id="SSF56112">
    <property type="entry name" value="Protein kinase-like (PK-like)"/>
    <property type="match status" value="1"/>
</dbReference>
<dbReference type="InterPro" id="IPR020635">
    <property type="entry name" value="Tyr_kinase_cat_dom"/>
</dbReference>
<dbReference type="Gene3D" id="1.10.510.10">
    <property type="entry name" value="Transferase(Phosphotransferase) domain 1"/>
    <property type="match status" value="1"/>
</dbReference>
<evidence type="ECO:0000256" key="1">
    <source>
        <dbReference type="ARBA" id="ARBA00011903"/>
    </source>
</evidence>
<gene>
    <name evidence="13" type="ORF">CCAP1982_LOCUS23134</name>
</gene>
<evidence type="ECO:0000256" key="7">
    <source>
        <dbReference type="ARBA" id="ARBA00023137"/>
    </source>
</evidence>
<dbReference type="FunFam" id="2.30.30.40:FF:000249">
    <property type="entry name" value="Activated Cdc42 kinase-like"/>
    <property type="match status" value="1"/>
</dbReference>
<feature type="region of interest" description="Disordered" evidence="9">
    <location>
        <begin position="1002"/>
        <end position="1057"/>
    </location>
</feature>
<dbReference type="SMART" id="SM00219">
    <property type="entry name" value="TyrKc"/>
    <property type="match status" value="1"/>
</dbReference>
<dbReference type="InterPro" id="IPR050198">
    <property type="entry name" value="Non-receptor_tyrosine_kinases"/>
</dbReference>
<evidence type="ECO:0000256" key="2">
    <source>
        <dbReference type="ARBA" id="ARBA00022443"/>
    </source>
</evidence>
<dbReference type="InterPro" id="IPR011009">
    <property type="entry name" value="Kinase-like_dom_sf"/>
</dbReference>
<dbReference type="GO" id="GO:0004715">
    <property type="term" value="F:non-membrane spanning protein tyrosine kinase activity"/>
    <property type="evidence" value="ECO:0007669"/>
    <property type="project" value="UniProtKB-EC"/>
</dbReference>
<proteinExistence type="predicted"/>
<evidence type="ECO:0000256" key="3">
    <source>
        <dbReference type="ARBA" id="ARBA00022679"/>
    </source>
</evidence>
<dbReference type="InterPro" id="IPR008266">
    <property type="entry name" value="Tyr_kinase_AS"/>
</dbReference>
<evidence type="ECO:0000259" key="12">
    <source>
        <dbReference type="PROSITE" id="PS50108"/>
    </source>
</evidence>
<dbReference type="PROSITE" id="PS50002">
    <property type="entry name" value="SH3"/>
    <property type="match status" value="1"/>
</dbReference>
<feature type="region of interest" description="Disordered" evidence="9">
    <location>
        <begin position="1421"/>
        <end position="1457"/>
    </location>
</feature>
<feature type="region of interest" description="Disordered" evidence="9">
    <location>
        <begin position="482"/>
        <end position="504"/>
    </location>
</feature>
<feature type="region of interest" description="Disordered" evidence="9">
    <location>
        <begin position="619"/>
        <end position="678"/>
    </location>
</feature>
<feature type="domain" description="SH3" evidence="10">
    <location>
        <begin position="229"/>
        <end position="290"/>
    </location>
</feature>
<dbReference type="EC" id="2.7.10.2" evidence="1"/>
<dbReference type="OrthoDB" id="4062651at2759"/>
<feature type="region of interest" description="Disordered" evidence="9">
    <location>
        <begin position="878"/>
        <end position="937"/>
    </location>
</feature>
<protein>
    <recommendedName>
        <fullName evidence="1">non-specific protein-tyrosine kinase</fullName>
        <ecNumber evidence="1">2.7.10.2</ecNumber>
    </recommendedName>
</protein>
<feature type="domain" description="CRIB" evidence="12">
    <location>
        <begin position="317"/>
        <end position="331"/>
    </location>
</feature>
<name>A0A811VM42_CERCA</name>
<evidence type="ECO:0000259" key="10">
    <source>
        <dbReference type="PROSITE" id="PS50002"/>
    </source>
</evidence>
<sequence length="1457" mass="158510">MQSNPMEFLKEAAIMHSIEHENIVRLYGVVLATDSLMLVTELAHLRSLLECLKDPGLRVSFLTIPTLCEFAMQICNGMRYLENKRLIHRDLAARNILVFSKDKVKISDFGLSRALGVGKDYYKTNFNVNLKLPIAWCSPECVNYLRFTNASDVWAYGVCLWEMFSYGFQPWPALTGIQILEAVDAPNGQRLEQPDCCPQEYYTLMMRCWHEDPVKRPKFSEIYDMLPDMKPEQLKAVVHCLEPKKDHLLYRQGDIITVLDRNTGTPFWKGVLTTGKTGFFNPSNTVAYLEGLPTANRDSFCRTTERISKRKLRTEMISKPQNDFKHTGHVGIDGDSFGDIAFLGNSQNYSHVPRQIVTPYKPSEDIEQTPLLQPPTPTSPDSFQTASGYFAEEGPGSTHMNNPTFISSTENTPKHFNTGNGGQPSFEFPGQQSYAKSFANPFSNKTGDDEVTVGGTLAMQNHNYGIDTESFRSSIAATGGGAQWRDIDSKNGGSSEEPHEYHEISDDEMTADKLDFGPSLLDEITSMFGSMSASASAAIPKTSDFEHTYKKNEFAEVTSSKLVGGKGGDANGGKFGTTSKKKSSGTVKPISVKDERILNQAIEIANEISARSMNDLVADPATSTQSPKRKFSFRFPHLSSGSGHGADRASGGSGSPTAGGSVSGSTAPHKSLSPYSKKKNFTEELESIPDLQRFRSLSEIKNGNGPDLRIPIFDKESSDFCFEKSREILSRPLSLDPPPPPPQLSAHINTPPLTAPFDTQTYRGLRNQKSISENIMDIENTLKALNLDFMHTYTELDKTDSDETLLNEQFSNMVSSIEDEISSAAGSLKSAVYNYSNGVQTMFDFNAATSHLDKHLQYINTQNNAQAQSVLGDLMQDQKMAEEKRSSTPDTGFASRDTNISLSRRSSQKSSYSPQENYYSPKETATLGPSTSSSSYMTHKDENLLLGSERFSAAKYGGSASPSKTTTLNASSTSVYSTNQMKSVAGALGTVDVEQYTQSGHRQRSMSFTDNPMNPISPVLSEPQQRLKRRSTHSAMEDRSSHKPHMRSASSYKPRSIRARTLRRLSYNPIILDSSSSSDDDPISDCNPSIARSECDIRGRVSSLYRRRRPASGGSISGNNGTHQLLTPGWHNDEASELNTTSQKKLYGSNVSIKSAPHYNYGARSMSHHYSHQFEEQFAYEDRIYDFGGGRGPGNNYSGGGVGLAANTQGLGKGLDLSANNSRGVVSIGAAINAGSGNGNTGGGSGSGSSSATSSAPPYSGVVGVGGGAGAGMTNIGEHGYSALSGISARNAVFHEFDVSRLTGKSPTSNFANSSTEERGRAHPSPPKSLPLLNAAAPSAGGTSASALHKSLNSAKQQMEFHWPEKIHASTVKQNELLWRQQQQQERQHDTSLTKHQAHNAFLGSMRVSSATAGVGLTLGAGGVGEPAYTSDSSSSDSDEFAFRTEFIPHVPPSPAP</sequence>
<dbReference type="PANTHER" id="PTHR24418">
    <property type="entry name" value="TYROSINE-PROTEIN KINASE"/>
    <property type="match status" value="1"/>
</dbReference>
<keyword evidence="5" id="KW-0418">Kinase</keyword>
<feature type="compositionally biased region" description="Low complexity" evidence="9">
    <location>
        <begin position="655"/>
        <end position="668"/>
    </location>
</feature>
<feature type="compositionally biased region" description="Polar residues" evidence="9">
    <location>
        <begin position="1002"/>
        <end position="1014"/>
    </location>
</feature>
<dbReference type="PROSITE" id="PS00109">
    <property type="entry name" value="PROTEIN_KINASE_TYR"/>
    <property type="match status" value="1"/>
</dbReference>
<keyword evidence="2 8" id="KW-0728">SH3 domain</keyword>
<feature type="compositionally biased region" description="Polar residues" evidence="9">
    <location>
        <begin position="398"/>
        <end position="418"/>
    </location>
</feature>
<evidence type="ECO:0000259" key="11">
    <source>
        <dbReference type="PROSITE" id="PS50011"/>
    </source>
</evidence>
<evidence type="ECO:0000256" key="8">
    <source>
        <dbReference type="PROSITE-ProRule" id="PRU00192"/>
    </source>
</evidence>
<keyword evidence="6" id="KW-0067">ATP-binding</keyword>
<dbReference type="InterPro" id="IPR000095">
    <property type="entry name" value="CRIB_dom"/>
</dbReference>
<evidence type="ECO:0000256" key="9">
    <source>
        <dbReference type="SAM" id="MobiDB-lite"/>
    </source>
</evidence>
<keyword evidence="7" id="KW-0829">Tyrosine-protein kinase</keyword>
<feature type="region of interest" description="Disordered" evidence="9">
    <location>
        <begin position="1303"/>
        <end position="1353"/>
    </location>
</feature>
<dbReference type="PROSITE" id="PS50011">
    <property type="entry name" value="PROTEIN_KINASE_DOM"/>
    <property type="match status" value="1"/>
</dbReference>
<feature type="compositionally biased region" description="Low complexity" evidence="9">
    <location>
        <begin position="901"/>
        <end position="913"/>
    </location>
</feature>
<feature type="compositionally biased region" description="Low complexity" evidence="9">
    <location>
        <begin position="1330"/>
        <end position="1347"/>
    </location>
</feature>
<dbReference type="PRINTS" id="PR00109">
    <property type="entry name" value="TYRKINASE"/>
</dbReference>
<dbReference type="InterPro" id="IPR001245">
    <property type="entry name" value="Ser-Thr/Tyr_kinase_cat_dom"/>
</dbReference>
<feature type="region of interest" description="Disordered" evidence="9">
    <location>
        <begin position="1105"/>
        <end position="1135"/>
    </location>
</feature>
<feature type="compositionally biased region" description="Polar residues" evidence="9">
    <location>
        <begin position="1303"/>
        <end position="1315"/>
    </location>
</feature>
<dbReference type="Pfam" id="PF07714">
    <property type="entry name" value="PK_Tyr_Ser-Thr"/>
    <property type="match status" value="1"/>
</dbReference>
<dbReference type="GO" id="GO:0002009">
    <property type="term" value="P:morphogenesis of an epithelium"/>
    <property type="evidence" value="ECO:0007669"/>
    <property type="project" value="UniProtKB-ARBA"/>
</dbReference>
<dbReference type="InterPro" id="IPR001452">
    <property type="entry name" value="SH3_domain"/>
</dbReference>
<dbReference type="Gene3D" id="2.30.30.40">
    <property type="entry name" value="SH3 Domains"/>
    <property type="match status" value="1"/>
</dbReference>